<proteinExistence type="predicted"/>
<dbReference type="AlphaFoldDB" id="A0AAV4X715"/>
<dbReference type="EMBL" id="BPLR01017377">
    <property type="protein sequence ID" value="GIY91071.1"/>
    <property type="molecule type" value="Genomic_DNA"/>
</dbReference>
<dbReference type="Proteomes" id="UP001054945">
    <property type="component" value="Unassembled WGS sequence"/>
</dbReference>
<sequence length="111" mass="12369">MGGGMLPRRLDPAVIDKAFKRLDVLCPLGTLRSPPLLSLDHFSRLAADTLGNDPREVKSFKAAHLLPSPPFIPEPSQSLNSNAVVKSMVKWKQKLWREKQKNQLKGCEGPR</sequence>
<organism evidence="1 2">
    <name type="scientific">Caerostris extrusa</name>
    <name type="common">Bark spider</name>
    <name type="synonym">Caerostris bankana</name>
    <dbReference type="NCBI Taxonomy" id="172846"/>
    <lineage>
        <taxon>Eukaryota</taxon>
        <taxon>Metazoa</taxon>
        <taxon>Ecdysozoa</taxon>
        <taxon>Arthropoda</taxon>
        <taxon>Chelicerata</taxon>
        <taxon>Arachnida</taxon>
        <taxon>Araneae</taxon>
        <taxon>Araneomorphae</taxon>
        <taxon>Entelegynae</taxon>
        <taxon>Araneoidea</taxon>
        <taxon>Araneidae</taxon>
        <taxon>Caerostris</taxon>
    </lineage>
</organism>
<accession>A0AAV4X715</accession>
<protein>
    <submittedName>
        <fullName evidence="1">Uncharacterized protein</fullName>
    </submittedName>
</protein>
<evidence type="ECO:0000313" key="2">
    <source>
        <dbReference type="Proteomes" id="UP001054945"/>
    </source>
</evidence>
<evidence type="ECO:0000313" key="1">
    <source>
        <dbReference type="EMBL" id="GIY91071.1"/>
    </source>
</evidence>
<comment type="caution">
    <text evidence="1">The sequence shown here is derived from an EMBL/GenBank/DDBJ whole genome shotgun (WGS) entry which is preliminary data.</text>
</comment>
<name>A0AAV4X715_CAEEX</name>
<keyword evidence="2" id="KW-1185">Reference proteome</keyword>
<reference evidence="1 2" key="1">
    <citation type="submission" date="2021-06" db="EMBL/GenBank/DDBJ databases">
        <title>Caerostris extrusa draft genome.</title>
        <authorList>
            <person name="Kono N."/>
            <person name="Arakawa K."/>
        </authorList>
    </citation>
    <scope>NUCLEOTIDE SEQUENCE [LARGE SCALE GENOMIC DNA]</scope>
</reference>
<gene>
    <name evidence="1" type="ORF">CEXT_749411</name>
</gene>